<dbReference type="Gene3D" id="3.40.30.10">
    <property type="entry name" value="Glutaredoxin"/>
    <property type="match status" value="1"/>
</dbReference>
<feature type="transmembrane region" description="Helical" evidence="1">
    <location>
        <begin position="106"/>
        <end position="126"/>
    </location>
</feature>
<dbReference type="PROSITE" id="PS00195">
    <property type="entry name" value="GLUTAREDOXIN_1"/>
    <property type="match status" value="1"/>
</dbReference>
<dbReference type="GO" id="GO:0016740">
    <property type="term" value="F:transferase activity"/>
    <property type="evidence" value="ECO:0007669"/>
    <property type="project" value="UniProtKB-KW"/>
</dbReference>
<keyword evidence="3" id="KW-0808">Transferase</keyword>
<feature type="transmembrane region" description="Helical" evidence="1">
    <location>
        <begin position="7"/>
        <end position="29"/>
    </location>
</feature>
<keyword evidence="4" id="KW-1185">Reference proteome</keyword>
<feature type="domain" description="GST N-terminal" evidence="2">
    <location>
        <begin position="171"/>
        <end position="262"/>
    </location>
</feature>
<protein>
    <submittedName>
        <fullName evidence="3">Glutathione S-transferase, N-terminal domain</fullName>
    </submittedName>
</protein>
<dbReference type="Pfam" id="PF13417">
    <property type="entry name" value="GST_N_3"/>
    <property type="match status" value="1"/>
</dbReference>
<keyword evidence="1" id="KW-1133">Transmembrane helix</keyword>
<name>A0A1M5MW38_9GAMM</name>
<dbReference type="PANTHER" id="PTHR45288:SF1">
    <property type="entry name" value="THIOREDOXIN FAMILY PROTEIN"/>
    <property type="match status" value="1"/>
</dbReference>
<evidence type="ECO:0000259" key="2">
    <source>
        <dbReference type="PROSITE" id="PS50404"/>
    </source>
</evidence>
<evidence type="ECO:0000313" key="4">
    <source>
        <dbReference type="Proteomes" id="UP000199758"/>
    </source>
</evidence>
<dbReference type="InterPro" id="IPR004045">
    <property type="entry name" value="Glutathione_S-Trfase_N"/>
</dbReference>
<gene>
    <name evidence="3" type="ORF">SAMN04488068_1472</name>
</gene>
<evidence type="ECO:0000256" key="1">
    <source>
        <dbReference type="SAM" id="Phobius"/>
    </source>
</evidence>
<dbReference type="PROSITE" id="PS50404">
    <property type="entry name" value="GST_NTER"/>
    <property type="match status" value="1"/>
</dbReference>
<dbReference type="SUPFAM" id="SSF52833">
    <property type="entry name" value="Thioredoxin-like"/>
    <property type="match status" value="1"/>
</dbReference>
<dbReference type="Proteomes" id="UP000199758">
    <property type="component" value="Unassembled WGS sequence"/>
</dbReference>
<sequence length="404" mass="44171">MRGQLGYMAALIAAMCAVRGGLAAYGYLYPDQLMDSLGASIASNPQMPYIVRVWAIRDVVLALLVVLARPQTIRGLLIACIAIDATDIVSAHLAGAAGLFDAGDTWHLKLTAIAALVPESIALAILSWRYVFHRPSGAIYFVWHWLSSYLLTYWTRQRGAWVQPTAIPAAQPLVLYEYNGCPFCQRVRAVITDLDLDVQIYPTPRVTIRAYAQLGDSRYRPVVKEKSGQLMFPYIEDPNTGVSLSDSSAIIAYLMQTYGGGARVRRLSSLSISTLMLRSLRLSLYFGVLRVPSRLPPKPLTFYGTQGSAGAIVVFDALTCLELPYQWRSCARGSRKRAELAERFGAAAVLGLIDPNTGFVSASPFAIVRYLYATYQCGRMADETILGYSTDGATAQHGTSSSQV</sequence>
<accession>A0A1M5MW38</accession>
<dbReference type="PANTHER" id="PTHR45288">
    <property type="entry name" value="THIOREDOXIN FAMILY PROTEIN"/>
    <property type="match status" value="1"/>
</dbReference>
<keyword evidence="1" id="KW-0472">Membrane</keyword>
<keyword evidence="1" id="KW-0812">Transmembrane</keyword>
<reference evidence="3 4" key="1">
    <citation type="submission" date="2016-11" db="EMBL/GenBank/DDBJ databases">
        <authorList>
            <person name="Jaros S."/>
            <person name="Januszkiewicz K."/>
            <person name="Wedrychowicz H."/>
        </authorList>
    </citation>
    <scope>NUCLEOTIDE SEQUENCE [LARGE SCALE GENOMIC DNA]</scope>
    <source>
        <strain evidence="3 4">CGMCC 1.7049</strain>
    </source>
</reference>
<proteinExistence type="predicted"/>
<dbReference type="EMBL" id="FQWZ01000003">
    <property type="protein sequence ID" value="SHG80973.1"/>
    <property type="molecule type" value="Genomic_DNA"/>
</dbReference>
<feature type="transmembrane region" description="Helical" evidence="1">
    <location>
        <begin position="75"/>
        <end position="100"/>
    </location>
</feature>
<dbReference type="InterPro" id="IPR036249">
    <property type="entry name" value="Thioredoxin-like_sf"/>
</dbReference>
<organism evidence="3 4">
    <name type="scientific">Hydrocarboniphaga daqingensis</name>
    <dbReference type="NCBI Taxonomy" id="490188"/>
    <lineage>
        <taxon>Bacteria</taxon>
        <taxon>Pseudomonadati</taxon>
        <taxon>Pseudomonadota</taxon>
        <taxon>Gammaproteobacteria</taxon>
        <taxon>Nevskiales</taxon>
        <taxon>Nevskiaceae</taxon>
        <taxon>Hydrocarboniphaga</taxon>
    </lineage>
</organism>
<feature type="transmembrane region" description="Helical" evidence="1">
    <location>
        <begin position="138"/>
        <end position="155"/>
    </location>
</feature>
<evidence type="ECO:0000313" key="3">
    <source>
        <dbReference type="EMBL" id="SHG80973.1"/>
    </source>
</evidence>
<feature type="transmembrane region" description="Helical" evidence="1">
    <location>
        <begin position="49"/>
        <end position="68"/>
    </location>
</feature>
<dbReference type="AlphaFoldDB" id="A0A1M5MW38"/>
<dbReference type="InterPro" id="IPR011767">
    <property type="entry name" value="GLR_AS"/>
</dbReference>
<dbReference type="STRING" id="490188.SAMN04488068_1472"/>